<feature type="transmembrane region" description="Helical" evidence="1">
    <location>
        <begin position="102"/>
        <end position="127"/>
    </location>
</feature>
<comment type="caution">
    <text evidence="2">The sequence shown here is derived from an EMBL/GenBank/DDBJ whole genome shotgun (WGS) entry which is preliminary data.</text>
</comment>
<feature type="transmembrane region" description="Helical" evidence="1">
    <location>
        <begin position="6"/>
        <end position="22"/>
    </location>
</feature>
<dbReference type="RefSeq" id="WP_374038178.1">
    <property type="nucleotide sequence ID" value="NZ_CP169082.1"/>
</dbReference>
<organism evidence="2 3">
    <name type="scientific">Brevundimonas staleyi</name>
    <dbReference type="NCBI Taxonomy" id="74326"/>
    <lineage>
        <taxon>Bacteria</taxon>
        <taxon>Pseudomonadati</taxon>
        <taxon>Pseudomonadota</taxon>
        <taxon>Alphaproteobacteria</taxon>
        <taxon>Caulobacterales</taxon>
        <taxon>Caulobacteraceae</taxon>
        <taxon>Brevundimonas</taxon>
    </lineage>
</organism>
<feature type="transmembrane region" description="Helical" evidence="1">
    <location>
        <begin position="51"/>
        <end position="70"/>
    </location>
</feature>
<evidence type="ECO:0000313" key="2">
    <source>
        <dbReference type="EMBL" id="MFC5345098.1"/>
    </source>
</evidence>
<protein>
    <submittedName>
        <fullName evidence="2">Uncharacterized protein</fullName>
    </submittedName>
</protein>
<dbReference type="EMBL" id="JBHSLF010000025">
    <property type="protein sequence ID" value="MFC5345098.1"/>
    <property type="molecule type" value="Genomic_DNA"/>
</dbReference>
<keyword evidence="1" id="KW-0472">Membrane</keyword>
<name>A0ABW0FXQ7_9CAUL</name>
<dbReference type="Proteomes" id="UP001596152">
    <property type="component" value="Unassembled WGS sequence"/>
</dbReference>
<feature type="transmembrane region" description="Helical" evidence="1">
    <location>
        <begin position="77"/>
        <end position="96"/>
    </location>
</feature>
<accession>A0ABW0FXQ7</accession>
<keyword evidence="3" id="KW-1185">Reference proteome</keyword>
<keyword evidence="1" id="KW-0812">Transmembrane</keyword>
<reference evidence="3" key="1">
    <citation type="journal article" date="2019" name="Int. J. Syst. Evol. Microbiol.">
        <title>The Global Catalogue of Microorganisms (GCM) 10K type strain sequencing project: providing services to taxonomists for standard genome sequencing and annotation.</title>
        <authorList>
            <consortium name="The Broad Institute Genomics Platform"/>
            <consortium name="The Broad Institute Genome Sequencing Center for Infectious Disease"/>
            <person name="Wu L."/>
            <person name="Ma J."/>
        </authorList>
    </citation>
    <scope>NUCLEOTIDE SEQUENCE [LARGE SCALE GENOMIC DNA]</scope>
    <source>
        <strain evidence="3">JCM 12125</strain>
    </source>
</reference>
<proteinExistence type="predicted"/>
<evidence type="ECO:0000313" key="3">
    <source>
        <dbReference type="Proteomes" id="UP001596152"/>
    </source>
</evidence>
<keyword evidence="1" id="KW-1133">Transmembrane helix</keyword>
<feature type="transmembrane region" description="Helical" evidence="1">
    <location>
        <begin position="29"/>
        <end position="45"/>
    </location>
</feature>
<sequence>MSPIQVMLWLLTVPALGLLAWKGRTVERCSAAAILLVVLAPLLLQDIEVGNVRWVIALTSVGLAVMLLVQGLLWDRWWLLAAAGVQGAAAATYGLAALQPEIMIWTGVVLRRIFWIELMLVALFGAWEAQQVGRYRLKEAMT</sequence>
<gene>
    <name evidence="2" type="ORF">ACFPIE_14330</name>
</gene>
<evidence type="ECO:0000256" key="1">
    <source>
        <dbReference type="SAM" id="Phobius"/>
    </source>
</evidence>